<dbReference type="Proteomes" id="UP001596513">
    <property type="component" value="Unassembled WGS sequence"/>
</dbReference>
<gene>
    <name evidence="1" type="ORF">ACFQT0_23400</name>
</gene>
<evidence type="ECO:0000313" key="2">
    <source>
        <dbReference type="Proteomes" id="UP001596513"/>
    </source>
</evidence>
<sequence>MLKKEHALLEELIKQLPDFAAFKQNFYPTATNWLPFYWLNYRQTTYYTYRLNGLHQLSLIEDGLNRNIRRNIQKAQQAGAGGAPFPGRAVLSAQ</sequence>
<keyword evidence="2" id="KW-1185">Reference proteome</keyword>
<accession>A0ABW2UBX9</accession>
<dbReference type="RefSeq" id="WP_380205451.1">
    <property type="nucleotide sequence ID" value="NZ_JBHTEK010000001.1"/>
</dbReference>
<dbReference type="EMBL" id="JBHTEK010000001">
    <property type="protein sequence ID" value="MFC7669981.1"/>
    <property type="molecule type" value="Genomic_DNA"/>
</dbReference>
<evidence type="ECO:0000313" key="1">
    <source>
        <dbReference type="EMBL" id="MFC7669981.1"/>
    </source>
</evidence>
<name>A0ABW2UBX9_9BACT</name>
<protein>
    <submittedName>
        <fullName evidence="1">Uncharacterized protein</fullName>
    </submittedName>
</protein>
<reference evidence="2" key="1">
    <citation type="journal article" date="2019" name="Int. J. Syst. Evol. Microbiol.">
        <title>The Global Catalogue of Microorganisms (GCM) 10K type strain sequencing project: providing services to taxonomists for standard genome sequencing and annotation.</title>
        <authorList>
            <consortium name="The Broad Institute Genomics Platform"/>
            <consortium name="The Broad Institute Genome Sequencing Center for Infectious Disease"/>
            <person name="Wu L."/>
            <person name="Ma J."/>
        </authorList>
    </citation>
    <scope>NUCLEOTIDE SEQUENCE [LARGE SCALE GENOMIC DNA]</scope>
    <source>
        <strain evidence="2">JCM 19635</strain>
    </source>
</reference>
<organism evidence="1 2">
    <name type="scientific">Hymenobacter humi</name>
    <dbReference type="NCBI Taxonomy" id="1411620"/>
    <lineage>
        <taxon>Bacteria</taxon>
        <taxon>Pseudomonadati</taxon>
        <taxon>Bacteroidota</taxon>
        <taxon>Cytophagia</taxon>
        <taxon>Cytophagales</taxon>
        <taxon>Hymenobacteraceae</taxon>
        <taxon>Hymenobacter</taxon>
    </lineage>
</organism>
<comment type="caution">
    <text evidence="1">The sequence shown here is derived from an EMBL/GenBank/DDBJ whole genome shotgun (WGS) entry which is preliminary data.</text>
</comment>
<proteinExistence type="predicted"/>